<dbReference type="EMBL" id="CP012526">
    <property type="protein sequence ID" value="ALC47958.1"/>
    <property type="molecule type" value="Genomic_DNA"/>
</dbReference>
<gene>
    <name evidence="9" type="ORF">Dbus_chr3Rg2708</name>
</gene>
<feature type="compositionally biased region" description="Low complexity" evidence="7">
    <location>
        <begin position="10"/>
        <end position="20"/>
    </location>
</feature>
<reference evidence="9 10" key="1">
    <citation type="submission" date="2015-08" db="EMBL/GenBank/DDBJ databases">
        <title>Ancestral chromatin configuration constrains chromatin evolution on differentiating sex chromosomes in Drosophila.</title>
        <authorList>
            <person name="Zhou Q."/>
            <person name="Bachtrog D."/>
        </authorList>
    </citation>
    <scope>NUCLEOTIDE SEQUENCE [LARGE SCALE GENOMIC DNA]</scope>
    <source>
        <tissue evidence="9">Whole larvae</tissue>
    </source>
</reference>
<evidence type="ECO:0000256" key="4">
    <source>
        <dbReference type="ARBA" id="ARBA00023054"/>
    </source>
</evidence>
<dbReference type="OrthoDB" id="6105729at2759"/>
<dbReference type="Proteomes" id="UP000494163">
    <property type="component" value="Chromosome 3R"/>
</dbReference>
<dbReference type="STRING" id="30019.A0A0M4EKY2"/>
<evidence type="ECO:0000313" key="9">
    <source>
        <dbReference type="EMBL" id="ALC47958.1"/>
    </source>
</evidence>
<keyword evidence="1" id="KW-0479">Metal-binding</keyword>
<name>A0A0M4EKY2_DROBS</name>
<feature type="domain" description="UBZ1-type" evidence="8">
    <location>
        <begin position="311"/>
        <end position="337"/>
    </location>
</feature>
<dbReference type="Gene3D" id="6.20.250.40">
    <property type="match status" value="1"/>
</dbReference>
<dbReference type="CDD" id="cd21971">
    <property type="entry name" value="Zn-C2H2_spn-F"/>
    <property type="match status" value="1"/>
</dbReference>
<dbReference type="InterPro" id="IPR041641">
    <property type="entry name" value="CALCOCO1/2_Zn_UBZ1"/>
</dbReference>
<evidence type="ECO:0000256" key="6">
    <source>
        <dbReference type="SAM" id="Coils"/>
    </source>
</evidence>
<dbReference type="AlphaFoldDB" id="A0A0M4EKY2"/>
<dbReference type="PROSITE" id="PS51905">
    <property type="entry name" value="ZF_UBZ1"/>
    <property type="match status" value="1"/>
</dbReference>
<evidence type="ECO:0000259" key="8">
    <source>
        <dbReference type="PROSITE" id="PS51905"/>
    </source>
</evidence>
<keyword evidence="4 6" id="KW-0175">Coiled coil</keyword>
<protein>
    <submittedName>
        <fullName evidence="9">Spn-F</fullName>
    </submittedName>
</protein>
<evidence type="ECO:0000256" key="2">
    <source>
        <dbReference type="ARBA" id="ARBA00022771"/>
    </source>
</evidence>
<feature type="coiled-coil region" evidence="6">
    <location>
        <begin position="32"/>
        <end position="100"/>
    </location>
</feature>
<dbReference type="GO" id="GO:0008270">
    <property type="term" value="F:zinc ion binding"/>
    <property type="evidence" value="ECO:0007669"/>
    <property type="project" value="UniProtKB-KW"/>
</dbReference>
<evidence type="ECO:0000256" key="3">
    <source>
        <dbReference type="ARBA" id="ARBA00022833"/>
    </source>
</evidence>
<keyword evidence="2 5" id="KW-0863">Zinc-finger</keyword>
<accession>A0A0M4EKY2</accession>
<evidence type="ECO:0000256" key="7">
    <source>
        <dbReference type="SAM" id="MobiDB-lite"/>
    </source>
</evidence>
<keyword evidence="10" id="KW-1185">Reference proteome</keyword>
<feature type="region of interest" description="Disordered" evidence="7">
    <location>
        <begin position="246"/>
        <end position="268"/>
    </location>
</feature>
<feature type="region of interest" description="Disordered" evidence="7">
    <location>
        <begin position="1"/>
        <end position="20"/>
    </location>
</feature>
<organism evidence="9 10">
    <name type="scientific">Drosophila busckii</name>
    <name type="common">Fruit fly</name>
    <dbReference type="NCBI Taxonomy" id="30019"/>
    <lineage>
        <taxon>Eukaryota</taxon>
        <taxon>Metazoa</taxon>
        <taxon>Ecdysozoa</taxon>
        <taxon>Arthropoda</taxon>
        <taxon>Hexapoda</taxon>
        <taxon>Insecta</taxon>
        <taxon>Pterygota</taxon>
        <taxon>Neoptera</taxon>
        <taxon>Endopterygota</taxon>
        <taxon>Diptera</taxon>
        <taxon>Brachycera</taxon>
        <taxon>Muscomorpha</taxon>
        <taxon>Ephydroidea</taxon>
        <taxon>Drosophilidae</taxon>
        <taxon>Drosophila</taxon>
    </lineage>
</organism>
<sequence length="363" mass="41177">MEPQTAIIRSTSSCSSSASSSDKMNYALQVALQTMKERCIQLQQRVSSMEEENQRLRDESHIKQVPIVGSNNVLLLQSQVDELQRQKEQLLEQISMVSDENRRLWSSLSKISKDQPHATEDVYTINSTASPLIATNQNLIRSKTFTQHSPNPHLRQKVITDVSFEEIVLADFETNKAKIGYPCELNVYDASNVSETDNNFDAKHCMEGLQDLRREAMKQQQELNSAITKIGARIVLQPCPDCAQKTANKPEMADKSLETEESLSNEPKKYHSVSNINIEHEILNDRLSTETVLPDHRLSIIQDKMNADSIDKTCPMCGKLYSSQVSFKAFQEHVEMHFIDEPLEAEASIDRQFEFISHAVGDF</sequence>
<evidence type="ECO:0000313" key="10">
    <source>
        <dbReference type="Proteomes" id="UP000494163"/>
    </source>
</evidence>
<proteinExistence type="predicted"/>
<evidence type="ECO:0000256" key="5">
    <source>
        <dbReference type="PROSITE-ProRule" id="PRU01253"/>
    </source>
</evidence>
<dbReference type="Pfam" id="PF18112">
    <property type="entry name" value="Zn-C2H2_12"/>
    <property type="match status" value="1"/>
</dbReference>
<dbReference type="OMA" id="MRREAMK"/>
<evidence type="ECO:0000256" key="1">
    <source>
        <dbReference type="ARBA" id="ARBA00022723"/>
    </source>
</evidence>
<keyword evidence="3" id="KW-0862">Zinc</keyword>